<keyword evidence="3" id="KW-1185">Reference proteome</keyword>
<organism evidence="2 3">
    <name type="scientific">Streptomyces broussonetiae</name>
    <dbReference type="NCBI Taxonomy" id="2686304"/>
    <lineage>
        <taxon>Bacteria</taxon>
        <taxon>Bacillati</taxon>
        <taxon>Actinomycetota</taxon>
        <taxon>Actinomycetes</taxon>
        <taxon>Kitasatosporales</taxon>
        <taxon>Streptomycetaceae</taxon>
        <taxon>Streptomyces</taxon>
    </lineage>
</organism>
<accession>A0ABV5EI62</accession>
<proteinExistence type="predicted"/>
<evidence type="ECO:0000256" key="1">
    <source>
        <dbReference type="SAM" id="MobiDB-lite"/>
    </source>
</evidence>
<name>A0ABV5EI62_9ACTN</name>
<gene>
    <name evidence="2" type="ORF">VSS16_27945</name>
</gene>
<dbReference type="RefSeq" id="WP_376735070.1">
    <property type="nucleotide sequence ID" value="NZ_JAYMRP010000032.1"/>
</dbReference>
<dbReference type="EMBL" id="JAYMRP010000032">
    <property type="protein sequence ID" value="MFB8776527.1"/>
    <property type="molecule type" value="Genomic_DNA"/>
</dbReference>
<evidence type="ECO:0000313" key="2">
    <source>
        <dbReference type="EMBL" id="MFB8776527.1"/>
    </source>
</evidence>
<feature type="region of interest" description="Disordered" evidence="1">
    <location>
        <begin position="190"/>
        <end position="218"/>
    </location>
</feature>
<reference evidence="2 3" key="1">
    <citation type="submission" date="2024-01" db="EMBL/GenBank/DDBJ databases">
        <title>Genome mining of biosynthetic gene clusters to explore secondary metabolites of Streptomyces sp.</title>
        <authorList>
            <person name="Baig A."/>
            <person name="Ajitkumar Shintre N."/>
            <person name="Kumar H."/>
            <person name="Anbarasu A."/>
            <person name="Ramaiah S."/>
        </authorList>
    </citation>
    <scope>NUCLEOTIDE SEQUENCE [LARGE SCALE GENOMIC DNA]</scope>
    <source>
        <strain evidence="2 3">A57</strain>
    </source>
</reference>
<dbReference type="Proteomes" id="UP001585080">
    <property type="component" value="Unassembled WGS sequence"/>
</dbReference>
<sequence>MTATIPLDLTLTVRRGTTSPGKAAELRDLSPADGTATLVYDRHLANPGTAVWLARISLRQHGYAVREVILDGMGPGITALFREASRLRLDVHLGSGKGTPRVVTYDDSPAAYQVPAGWDLADATDRLPAAHAAARPHIVRALRAIDVEKENNGGRIDKALDVAAGMILETGDPDQVWDTLTRVLCETGSERAEVSACRPPSTPTPPASSGNSRKGTPR</sequence>
<evidence type="ECO:0000313" key="3">
    <source>
        <dbReference type="Proteomes" id="UP001585080"/>
    </source>
</evidence>
<comment type="caution">
    <text evidence="2">The sequence shown here is derived from an EMBL/GenBank/DDBJ whole genome shotgun (WGS) entry which is preliminary data.</text>
</comment>
<protein>
    <submittedName>
        <fullName evidence="2">Uncharacterized protein</fullName>
    </submittedName>
</protein>